<accession>A0AAE0EHA7</accession>
<dbReference type="InterPro" id="IPR032675">
    <property type="entry name" value="LRR_dom_sf"/>
</dbReference>
<keyword evidence="3" id="KW-1185">Reference proteome</keyword>
<evidence type="ECO:0000313" key="2">
    <source>
        <dbReference type="EMBL" id="KAK3228306.1"/>
    </source>
</evidence>
<reference evidence="2" key="1">
    <citation type="journal article" date="2023" name="Plant J.">
        <title>Genome sequences and population genomics provide insights into the demographic history, inbreeding, and mutation load of two 'living fossil' tree species of Dipteronia.</title>
        <authorList>
            <person name="Feng Y."/>
            <person name="Comes H.P."/>
            <person name="Chen J."/>
            <person name="Zhu S."/>
            <person name="Lu R."/>
            <person name="Zhang X."/>
            <person name="Li P."/>
            <person name="Qiu J."/>
            <person name="Olsen K.M."/>
            <person name="Qiu Y."/>
        </authorList>
    </citation>
    <scope>NUCLEOTIDE SEQUENCE</scope>
    <source>
        <strain evidence="2">NBL</strain>
    </source>
</reference>
<evidence type="ECO:0000313" key="3">
    <source>
        <dbReference type="Proteomes" id="UP001281410"/>
    </source>
</evidence>
<gene>
    <name evidence="2" type="ORF">Dsin_008168</name>
</gene>
<dbReference type="AlphaFoldDB" id="A0AAE0EHA7"/>
<dbReference type="PANTHER" id="PTHR47186:SF41">
    <property type="entry name" value="OS12G0131701 PROTEIN"/>
    <property type="match status" value="1"/>
</dbReference>
<organism evidence="2 3">
    <name type="scientific">Dipteronia sinensis</name>
    <dbReference type="NCBI Taxonomy" id="43782"/>
    <lineage>
        <taxon>Eukaryota</taxon>
        <taxon>Viridiplantae</taxon>
        <taxon>Streptophyta</taxon>
        <taxon>Embryophyta</taxon>
        <taxon>Tracheophyta</taxon>
        <taxon>Spermatophyta</taxon>
        <taxon>Magnoliopsida</taxon>
        <taxon>eudicotyledons</taxon>
        <taxon>Gunneridae</taxon>
        <taxon>Pentapetalae</taxon>
        <taxon>rosids</taxon>
        <taxon>malvids</taxon>
        <taxon>Sapindales</taxon>
        <taxon>Sapindaceae</taxon>
        <taxon>Hippocastanoideae</taxon>
        <taxon>Acereae</taxon>
        <taxon>Dipteronia</taxon>
    </lineage>
</organism>
<name>A0AAE0EHA7_9ROSI</name>
<comment type="caution">
    <text evidence="2">The sequence shown here is derived from an EMBL/GenBank/DDBJ whole genome shotgun (WGS) entry which is preliminary data.</text>
</comment>
<dbReference type="Proteomes" id="UP001281410">
    <property type="component" value="Unassembled WGS sequence"/>
</dbReference>
<dbReference type="SUPFAM" id="SSF52058">
    <property type="entry name" value="L domain-like"/>
    <property type="match status" value="1"/>
</dbReference>
<sequence>MKFTMDGISNRLKQLWEENDDLRLIKMVGGTSSSTTVPQRPSSTTCIPTEPVVYGRDQYKAKILEMRLFKFLEVTFQYGKSDKFTSSQHDRHTRDAILSDKKDDIKVLQLEWDSKFDDSRKEVSEKEALDLLQPHKNLKELTIKYYGGKRFSSWIGDLCFSNFVVLRLEYCEKCISLPLVGKLHSLKDLIIIGMRCLKSICFETYGEDYSNSFQSLETLYFEDLE</sequence>
<evidence type="ECO:0000259" key="1">
    <source>
        <dbReference type="Pfam" id="PF25019"/>
    </source>
</evidence>
<dbReference type="PANTHER" id="PTHR47186">
    <property type="entry name" value="LEUCINE-RICH REPEAT-CONTAINING PROTEIN 57"/>
    <property type="match status" value="1"/>
</dbReference>
<feature type="domain" description="R13L1/DRL21-like LRR repeat region" evidence="1">
    <location>
        <begin position="90"/>
        <end position="194"/>
    </location>
</feature>
<dbReference type="Pfam" id="PF25019">
    <property type="entry name" value="LRR_R13L1-DRL21"/>
    <property type="match status" value="1"/>
</dbReference>
<protein>
    <recommendedName>
        <fullName evidence="1">R13L1/DRL21-like LRR repeat region domain-containing protein</fullName>
    </recommendedName>
</protein>
<dbReference type="EMBL" id="JANJYJ010000002">
    <property type="protein sequence ID" value="KAK3228306.1"/>
    <property type="molecule type" value="Genomic_DNA"/>
</dbReference>
<proteinExistence type="predicted"/>
<dbReference type="InterPro" id="IPR056789">
    <property type="entry name" value="LRR_R13L1-DRL21"/>
</dbReference>
<dbReference type="Gene3D" id="3.80.10.10">
    <property type="entry name" value="Ribonuclease Inhibitor"/>
    <property type="match status" value="1"/>
</dbReference>